<keyword evidence="2" id="KW-1185">Reference proteome</keyword>
<dbReference type="EMBL" id="JAEQNB010000001">
    <property type="protein sequence ID" value="MBL0385647.1"/>
    <property type="molecule type" value="Genomic_DNA"/>
</dbReference>
<dbReference type="Pfam" id="PF07485">
    <property type="entry name" value="DUF1529"/>
    <property type="match status" value="1"/>
</dbReference>
<evidence type="ECO:0000313" key="1">
    <source>
        <dbReference type="EMBL" id="MBL0385647.1"/>
    </source>
</evidence>
<sequence>MKRVQIRIGRPNRLCRQFARILGGTPIVINGICTAQFGRVIPATILGRRTESPLALPAAFSFEKMDNRGRTLNLGETVLLQSEANPLMRELKKRGITVTALHNHWLFENPRLMYMHFESIDQPLNFARKVREAFRVLK</sequence>
<name>A0ABS1J5T7_9BACL</name>
<dbReference type="InterPro" id="IPR011094">
    <property type="entry name" value="Uncharacterised_LppY/LpqO"/>
</dbReference>
<dbReference type="RefSeq" id="WP_201631048.1">
    <property type="nucleotide sequence ID" value="NZ_JAEQNB010000001.1"/>
</dbReference>
<gene>
    <name evidence="1" type="ORF">JJB07_03200</name>
</gene>
<organism evidence="1 2">
    <name type="scientific">Tumebacillus amylolyticus</name>
    <dbReference type="NCBI Taxonomy" id="2801339"/>
    <lineage>
        <taxon>Bacteria</taxon>
        <taxon>Bacillati</taxon>
        <taxon>Bacillota</taxon>
        <taxon>Bacilli</taxon>
        <taxon>Bacillales</taxon>
        <taxon>Alicyclobacillaceae</taxon>
        <taxon>Tumebacillus</taxon>
    </lineage>
</organism>
<accession>A0ABS1J5T7</accession>
<protein>
    <submittedName>
        <fullName evidence="1">DUF1259 domain-containing protein</fullName>
    </submittedName>
</protein>
<reference evidence="1 2" key="1">
    <citation type="submission" date="2021-01" db="EMBL/GenBank/DDBJ databases">
        <title>Tumebacillus sp. strain ITR2 16S ribosomal RNA gene Genome sequencing and assembly.</title>
        <authorList>
            <person name="Kang M."/>
        </authorList>
    </citation>
    <scope>NUCLEOTIDE SEQUENCE [LARGE SCALE GENOMIC DNA]</scope>
    <source>
        <strain evidence="1 2">ITR2</strain>
    </source>
</reference>
<proteinExistence type="predicted"/>
<evidence type="ECO:0000313" key="2">
    <source>
        <dbReference type="Proteomes" id="UP000602284"/>
    </source>
</evidence>
<comment type="caution">
    <text evidence="1">The sequence shown here is derived from an EMBL/GenBank/DDBJ whole genome shotgun (WGS) entry which is preliminary data.</text>
</comment>
<dbReference type="Proteomes" id="UP000602284">
    <property type="component" value="Unassembled WGS sequence"/>
</dbReference>